<organism evidence="9 10">
    <name type="scientific">Candidatus Desantisbacteria bacterium CG2_30_40_21</name>
    <dbReference type="NCBI Taxonomy" id="1817895"/>
    <lineage>
        <taxon>Bacteria</taxon>
        <taxon>Candidatus Desantisiibacteriota</taxon>
    </lineage>
</organism>
<dbReference type="GO" id="GO:0003866">
    <property type="term" value="F:3-phosphoshikimate 1-carboxyvinyltransferase activity"/>
    <property type="evidence" value="ECO:0007669"/>
    <property type="project" value="UniProtKB-UniRule"/>
</dbReference>
<feature type="binding site" evidence="7">
    <location>
        <position position="21"/>
    </location>
    <ligand>
        <name>3-phosphoshikimate</name>
        <dbReference type="ChEBI" id="CHEBI:145989"/>
    </ligand>
</feature>
<evidence type="ECO:0000256" key="4">
    <source>
        <dbReference type="ARBA" id="ARBA00022679"/>
    </source>
</evidence>
<evidence type="ECO:0000256" key="2">
    <source>
        <dbReference type="ARBA" id="ARBA00009948"/>
    </source>
</evidence>
<feature type="binding site" evidence="7">
    <location>
        <position position="369"/>
    </location>
    <ligand>
        <name>phosphoenolpyruvate</name>
        <dbReference type="ChEBI" id="CHEBI:58702"/>
    </ligand>
</feature>
<dbReference type="PIRSF" id="PIRSF000505">
    <property type="entry name" value="EPSPS"/>
    <property type="match status" value="1"/>
</dbReference>
<accession>A0A1J5E916</accession>
<feature type="binding site" evidence="7">
    <location>
        <position position="191"/>
    </location>
    <ligand>
        <name>3-phosphoshikimate</name>
        <dbReference type="ChEBI" id="CHEBI:145989"/>
    </ligand>
</feature>
<dbReference type="PANTHER" id="PTHR21090">
    <property type="entry name" value="AROM/DEHYDROQUINATE SYNTHASE"/>
    <property type="match status" value="1"/>
</dbReference>
<feature type="binding site" evidence="7">
    <location>
        <position position="20"/>
    </location>
    <ligand>
        <name>3-phosphoshikimate</name>
        <dbReference type="ChEBI" id="CHEBI:145989"/>
    </ligand>
</feature>
<comment type="similarity">
    <text evidence="2 7">Belongs to the EPSP synthase family.</text>
</comment>
<evidence type="ECO:0000313" key="9">
    <source>
        <dbReference type="EMBL" id="OIP41234.1"/>
    </source>
</evidence>
<keyword evidence="5 7" id="KW-0057">Aromatic amino acid biosynthesis</keyword>
<dbReference type="Pfam" id="PF00275">
    <property type="entry name" value="EPSP_synthase"/>
    <property type="match status" value="2"/>
</dbReference>
<dbReference type="STRING" id="1817895.AUJ95_03655"/>
<feature type="binding site" evidence="7">
    <location>
        <position position="25"/>
    </location>
    <ligand>
        <name>3-phosphoshikimate</name>
        <dbReference type="ChEBI" id="CHEBI:145989"/>
    </ligand>
</feature>
<keyword evidence="4 7" id="KW-0808">Transferase</keyword>
<evidence type="ECO:0000313" key="10">
    <source>
        <dbReference type="Proteomes" id="UP000183085"/>
    </source>
</evidence>
<dbReference type="PROSITE" id="PS00885">
    <property type="entry name" value="EPSP_SYNTHASE_2"/>
    <property type="match status" value="1"/>
</dbReference>
<evidence type="ECO:0000256" key="5">
    <source>
        <dbReference type="ARBA" id="ARBA00023141"/>
    </source>
</evidence>
<dbReference type="InterPro" id="IPR013792">
    <property type="entry name" value="RNA3'P_cycl/enolpyr_Trfase_a/b"/>
</dbReference>
<dbReference type="GO" id="GO:0009423">
    <property type="term" value="P:chorismate biosynthetic process"/>
    <property type="evidence" value="ECO:0007669"/>
    <property type="project" value="UniProtKB-UniRule"/>
</dbReference>
<reference evidence="9 10" key="1">
    <citation type="journal article" date="2016" name="Environ. Microbiol.">
        <title>Genomic resolution of a cold subsurface aquifer community provides metabolic insights for novel microbes adapted to high CO concentrations.</title>
        <authorList>
            <person name="Probst A.J."/>
            <person name="Castelle C.J."/>
            <person name="Singh A."/>
            <person name="Brown C.T."/>
            <person name="Anantharaman K."/>
            <person name="Sharon I."/>
            <person name="Hug L.A."/>
            <person name="Burstein D."/>
            <person name="Emerson J.B."/>
            <person name="Thomas B.C."/>
            <person name="Banfield J.F."/>
        </authorList>
    </citation>
    <scope>NUCLEOTIDE SEQUENCE [LARGE SCALE GENOMIC DNA]</scope>
    <source>
        <strain evidence="9">CG2_30_40_21</strain>
    </source>
</reference>
<dbReference type="SUPFAM" id="SSF55205">
    <property type="entry name" value="EPT/RTPC-like"/>
    <property type="match status" value="1"/>
</dbReference>
<dbReference type="Proteomes" id="UP000183085">
    <property type="component" value="Unassembled WGS sequence"/>
</dbReference>
<comment type="caution">
    <text evidence="7">Lacks conserved residue(s) required for the propagation of feature annotation.</text>
</comment>
<feature type="binding site" evidence="7">
    <location>
        <position position="20"/>
    </location>
    <ligand>
        <name>phosphoenolpyruvate</name>
        <dbReference type="ChEBI" id="CHEBI:58702"/>
    </ligand>
</feature>
<comment type="caution">
    <text evidence="9">The sequence shown here is derived from an EMBL/GenBank/DDBJ whole genome shotgun (WGS) entry which is preliminary data.</text>
</comment>
<evidence type="ECO:0000256" key="7">
    <source>
        <dbReference type="HAMAP-Rule" id="MF_00210"/>
    </source>
</evidence>
<dbReference type="HAMAP" id="MF_00210">
    <property type="entry name" value="EPSP_synth"/>
    <property type="match status" value="1"/>
</dbReference>
<feature type="binding site" evidence="7">
    <location>
        <position position="189"/>
    </location>
    <ligand>
        <name>3-phosphoshikimate</name>
        <dbReference type="ChEBI" id="CHEBI:145989"/>
    </ligand>
</feature>
<feature type="binding site" evidence="7">
    <location>
        <position position="116"/>
    </location>
    <ligand>
        <name>phosphoenolpyruvate</name>
        <dbReference type="ChEBI" id="CHEBI:58702"/>
    </ligand>
</feature>
<feature type="binding site" evidence="7">
    <location>
        <position position="361"/>
    </location>
    <ligand>
        <name>3-phosphoshikimate</name>
        <dbReference type="ChEBI" id="CHEBI:145989"/>
    </ligand>
</feature>
<dbReference type="InterPro" id="IPR001986">
    <property type="entry name" value="Enolpyruvate_Tfrase_dom"/>
</dbReference>
<evidence type="ECO:0000256" key="3">
    <source>
        <dbReference type="ARBA" id="ARBA00022605"/>
    </source>
</evidence>
<comment type="subcellular location">
    <subcellularLocation>
        <location evidence="7">Cytoplasm</location>
    </subcellularLocation>
</comment>
<dbReference type="EMBL" id="MNYI01000090">
    <property type="protein sequence ID" value="OIP41234.1"/>
    <property type="molecule type" value="Genomic_DNA"/>
</dbReference>
<feature type="binding site" evidence="7">
    <location>
        <position position="410"/>
    </location>
    <ligand>
        <name>phosphoenolpyruvate</name>
        <dbReference type="ChEBI" id="CHEBI:58702"/>
    </ligand>
</feature>
<dbReference type="EC" id="2.5.1.19" evidence="7"/>
<dbReference type="GO" id="GO:0008652">
    <property type="term" value="P:amino acid biosynthetic process"/>
    <property type="evidence" value="ECO:0007669"/>
    <property type="project" value="UniProtKB-KW"/>
</dbReference>
<protein>
    <recommendedName>
        <fullName evidence="7">3-phosphoshikimate 1-carboxyvinyltransferase</fullName>
        <ecNumber evidence="7">2.5.1.19</ecNumber>
    </recommendedName>
    <alternativeName>
        <fullName evidence="7">5-enolpyruvylshikimate-3-phosphate synthase</fullName>
        <shortName evidence="7">EPSP synthase</shortName>
        <shortName evidence="7">EPSPS</shortName>
    </alternativeName>
</protein>
<comment type="function">
    <text evidence="7">Catalyzes the transfer of the enolpyruvyl moiety of phosphoenolpyruvate (PEP) to the 5-hydroxyl of shikimate-3-phosphate (S3P) to produce enolpyruvyl shikimate-3-phosphate and inorganic phosphate.</text>
</comment>
<dbReference type="UniPathway" id="UPA00053">
    <property type="reaction ID" value="UER00089"/>
</dbReference>
<dbReference type="NCBIfam" id="TIGR01356">
    <property type="entry name" value="aroA"/>
    <property type="match status" value="1"/>
</dbReference>
<dbReference type="PANTHER" id="PTHR21090:SF5">
    <property type="entry name" value="PENTAFUNCTIONAL AROM POLYPEPTIDE"/>
    <property type="match status" value="1"/>
</dbReference>
<feature type="binding site" evidence="7">
    <location>
        <position position="338"/>
    </location>
    <ligand>
        <name>3-phosphoshikimate</name>
        <dbReference type="ChEBI" id="CHEBI:145989"/>
    </ligand>
</feature>
<dbReference type="InterPro" id="IPR006264">
    <property type="entry name" value="EPSP_synthase"/>
</dbReference>
<gene>
    <name evidence="7" type="primary">aroA</name>
    <name evidence="9" type="ORF">AUJ95_03655</name>
</gene>
<dbReference type="InterPro" id="IPR036968">
    <property type="entry name" value="Enolpyruvate_Tfrase_sf"/>
</dbReference>
<feature type="binding site" evidence="7">
    <location>
        <position position="190"/>
    </location>
    <ligand>
        <name>3-phosphoshikimate</name>
        <dbReference type="ChEBI" id="CHEBI:145989"/>
    </ligand>
</feature>
<keyword evidence="3 7" id="KW-0028">Amino-acid biosynthesis</keyword>
<dbReference type="Gene3D" id="3.65.10.10">
    <property type="entry name" value="Enolpyruvate transferase domain"/>
    <property type="match status" value="2"/>
</dbReference>
<comment type="subunit">
    <text evidence="7">Monomer.</text>
</comment>
<evidence type="ECO:0000256" key="1">
    <source>
        <dbReference type="ARBA" id="ARBA00004811"/>
    </source>
</evidence>
<comment type="catalytic activity">
    <reaction evidence="6">
        <text>3-phosphoshikimate + phosphoenolpyruvate = 5-O-(1-carboxyvinyl)-3-phosphoshikimate + phosphate</text>
        <dbReference type="Rhea" id="RHEA:21256"/>
        <dbReference type="ChEBI" id="CHEBI:43474"/>
        <dbReference type="ChEBI" id="CHEBI:57701"/>
        <dbReference type="ChEBI" id="CHEBI:58702"/>
        <dbReference type="ChEBI" id="CHEBI:145989"/>
        <dbReference type="EC" id="2.5.1.19"/>
    </reaction>
    <physiologicalReaction direction="left-to-right" evidence="6">
        <dbReference type="Rhea" id="RHEA:21257"/>
    </physiologicalReaction>
</comment>
<feature type="domain" description="Enolpyruvate transferase" evidence="8">
    <location>
        <begin position="91"/>
        <end position="443"/>
    </location>
</feature>
<proteinExistence type="inferred from homology"/>
<sequence>MNLIVSPSELNGKVIIPASKSHTIRAVVIASLAEGTSEIINPLYSSDTLSAVTVCQGLGVRIELGEKQGTEAQRHKGTEGEVSSQNGAFSEESWIVHGTSGKIMTPENILDVGNSGTTLYITLAMAALSDGYSVFTGDEQTRRRTAQALIDGLNSLGAHVFSTRGNSCAPIVVKGRMRGGEITIDGSKTSQYISSLLIACPLADNDTKICVINVTEEPYIQMTMNWLDEQGIEYSHKGMDYFHIKGGQRYRSFKKRMPGDFSSAAFFLCAGAITNSDITLIGLDMNDSQGDKAVVGMLSHMGAEIEVLPSDDYYGGGNISIHNKQLHGAEFDLKDTPDALPAMAVAGCFAQGVTRLVNVPQARLKETDRIKVMCEELSKMGARILELPDGLEIKESELHGASVHGHGDHRVVMALAVAGLAAKGQTIIDTAESMNITFPDFAQLMQDIGGRMVFQSV</sequence>
<feature type="binding site" evidence="7">
    <location>
        <position position="144"/>
    </location>
    <ligand>
        <name>phosphoenolpyruvate</name>
        <dbReference type="ChEBI" id="CHEBI:58702"/>
    </ligand>
</feature>
<evidence type="ECO:0000259" key="8">
    <source>
        <dbReference type="Pfam" id="PF00275"/>
    </source>
</evidence>
<evidence type="ECO:0000256" key="6">
    <source>
        <dbReference type="ARBA" id="ARBA00044633"/>
    </source>
</evidence>
<dbReference type="GO" id="GO:0005737">
    <property type="term" value="C:cytoplasm"/>
    <property type="evidence" value="ECO:0007669"/>
    <property type="project" value="UniProtKB-SubCell"/>
</dbReference>
<feature type="binding site" evidence="7">
    <location>
        <position position="365"/>
    </location>
    <ligand>
        <name>3-phosphoshikimate</name>
        <dbReference type="ChEBI" id="CHEBI:145989"/>
    </ligand>
</feature>
<dbReference type="GO" id="GO:0009073">
    <property type="term" value="P:aromatic amino acid family biosynthetic process"/>
    <property type="evidence" value="ECO:0007669"/>
    <property type="project" value="UniProtKB-KW"/>
</dbReference>
<keyword evidence="7" id="KW-0963">Cytoplasm</keyword>
<feature type="binding site" evidence="7">
    <location>
        <position position="191"/>
    </location>
    <ligand>
        <name>phosphoenolpyruvate</name>
        <dbReference type="ChEBI" id="CHEBI:58702"/>
    </ligand>
</feature>
<feature type="active site" description="Proton acceptor" evidence="7">
    <location>
        <position position="338"/>
    </location>
</feature>
<dbReference type="InterPro" id="IPR023193">
    <property type="entry name" value="EPSP_synthase_CS"/>
</dbReference>
<feature type="domain" description="Enolpyruvate transferase" evidence="8">
    <location>
        <begin position="7"/>
        <end position="75"/>
    </location>
</feature>
<dbReference type="AlphaFoldDB" id="A0A1J5E916"/>
<name>A0A1J5E916_9BACT</name>
<dbReference type="CDD" id="cd01556">
    <property type="entry name" value="EPSP_synthase"/>
    <property type="match status" value="1"/>
</dbReference>
<comment type="pathway">
    <text evidence="1 7">Metabolic intermediate biosynthesis; chorismate biosynthesis; chorismate from D-erythrose 4-phosphate and phosphoenolpyruvate: step 6/7.</text>
</comment>